<dbReference type="AlphaFoldDB" id="A0A3P8GLP2"/>
<dbReference type="EMBL" id="UZAI01017979">
    <property type="protein sequence ID" value="VDP31736.1"/>
    <property type="molecule type" value="Genomic_DNA"/>
</dbReference>
<accession>A0A3P8GLP2</accession>
<keyword evidence="1" id="KW-1015">Disulfide bond</keyword>
<evidence type="ECO:0000256" key="1">
    <source>
        <dbReference type="ARBA" id="ARBA00023157"/>
    </source>
</evidence>
<reference evidence="2 3" key="1">
    <citation type="submission" date="2018-11" db="EMBL/GenBank/DDBJ databases">
        <authorList>
            <consortium name="Pathogen Informatics"/>
        </authorList>
    </citation>
    <scope>NUCLEOTIDE SEQUENCE [LARGE SCALE GENOMIC DNA]</scope>
    <source>
        <strain evidence="2 3">Zambia</strain>
    </source>
</reference>
<keyword evidence="3" id="KW-1185">Reference proteome</keyword>
<dbReference type="Proteomes" id="UP000277204">
    <property type="component" value="Unassembled WGS sequence"/>
</dbReference>
<name>A0A3P8GLP2_9TREM</name>
<sequence>MTNAISNQIILPGGRVRHGSELNVTCHIGYALIKPNHSITICQNGVWSVRSKCTPGM</sequence>
<organism evidence="2 3">
    <name type="scientific">Schistosoma margrebowiei</name>
    <dbReference type="NCBI Taxonomy" id="48269"/>
    <lineage>
        <taxon>Eukaryota</taxon>
        <taxon>Metazoa</taxon>
        <taxon>Spiralia</taxon>
        <taxon>Lophotrochozoa</taxon>
        <taxon>Platyhelminthes</taxon>
        <taxon>Trematoda</taxon>
        <taxon>Digenea</taxon>
        <taxon>Strigeidida</taxon>
        <taxon>Schistosomatoidea</taxon>
        <taxon>Schistosomatidae</taxon>
        <taxon>Schistosoma</taxon>
    </lineage>
</organism>
<evidence type="ECO:0008006" key="4">
    <source>
        <dbReference type="Google" id="ProtNLM"/>
    </source>
</evidence>
<dbReference type="InterPro" id="IPR035976">
    <property type="entry name" value="Sushi/SCR/CCP_sf"/>
</dbReference>
<evidence type="ECO:0000313" key="3">
    <source>
        <dbReference type="Proteomes" id="UP000277204"/>
    </source>
</evidence>
<gene>
    <name evidence="2" type="ORF">SMRZ_LOCUS19484</name>
</gene>
<proteinExistence type="predicted"/>
<evidence type="ECO:0000313" key="2">
    <source>
        <dbReference type="EMBL" id="VDP31736.1"/>
    </source>
</evidence>
<dbReference type="SUPFAM" id="SSF57535">
    <property type="entry name" value="Complement control module/SCR domain"/>
    <property type="match status" value="1"/>
</dbReference>
<protein>
    <recommendedName>
        <fullName evidence="4">Sushi domain-containing protein</fullName>
    </recommendedName>
</protein>
<dbReference type="Gene3D" id="2.10.70.10">
    <property type="entry name" value="Complement Module, domain 1"/>
    <property type="match status" value="1"/>
</dbReference>